<reference evidence="6 7" key="1">
    <citation type="journal article" date="2024" name="Insects">
        <title>An Improved Chromosome-Level Genome Assembly of the Firefly Pyrocoelia pectoralis.</title>
        <authorList>
            <person name="Fu X."/>
            <person name="Meyer-Rochow V.B."/>
            <person name="Ballantyne L."/>
            <person name="Zhu X."/>
        </authorList>
    </citation>
    <scope>NUCLEOTIDE SEQUENCE [LARGE SCALE GENOMIC DNA]</scope>
    <source>
        <strain evidence="6">XCY_ONT2</strain>
    </source>
</reference>
<dbReference type="PANTHER" id="PTHR24064">
    <property type="entry name" value="SOLUTE CARRIER FAMILY 22 MEMBER"/>
    <property type="match status" value="1"/>
</dbReference>
<dbReference type="Gene3D" id="1.20.1250.20">
    <property type="entry name" value="MFS general substrate transporter like domains"/>
    <property type="match status" value="2"/>
</dbReference>
<evidence type="ECO:0000256" key="2">
    <source>
        <dbReference type="ARBA" id="ARBA00022692"/>
    </source>
</evidence>
<evidence type="ECO:0000313" key="6">
    <source>
        <dbReference type="EMBL" id="KAK5637824.1"/>
    </source>
</evidence>
<organism evidence="6 7">
    <name type="scientific">Pyrocoelia pectoralis</name>
    <dbReference type="NCBI Taxonomy" id="417401"/>
    <lineage>
        <taxon>Eukaryota</taxon>
        <taxon>Metazoa</taxon>
        <taxon>Ecdysozoa</taxon>
        <taxon>Arthropoda</taxon>
        <taxon>Hexapoda</taxon>
        <taxon>Insecta</taxon>
        <taxon>Pterygota</taxon>
        <taxon>Neoptera</taxon>
        <taxon>Endopterygota</taxon>
        <taxon>Coleoptera</taxon>
        <taxon>Polyphaga</taxon>
        <taxon>Elateriformia</taxon>
        <taxon>Elateroidea</taxon>
        <taxon>Lampyridae</taxon>
        <taxon>Lampyrinae</taxon>
        <taxon>Pyrocoelia</taxon>
    </lineage>
</organism>
<comment type="subcellular location">
    <subcellularLocation>
        <location evidence="1">Membrane</location>
        <topology evidence="1">Multi-pass membrane protein</topology>
    </subcellularLocation>
</comment>
<feature type="transmembrane region" description="Helical" evidence="5">
    <location>
        <begin position="47"/>
        <end position="67"/>
    </location>
</feature>
<evidence type="ECO:0000313" key="7">
    <source>
        <dbReference type="Proteomes" id="UP001329430"/>
    </source>
</evidence>
<dbReference type="SUPFAM" id="SSF103473">
    <property type="entry name" value="MFS general substrate transporter"/>
    <property type="match status" value="1"/>
</dbReference>
<protein>
    <submittedName>
        <fullName evidence="6">Uncharacterized protein</fullName>
    </submittedName>
</protein>
<proteinExistence type="predicted"/>
<feature type="transmembrane region" description="Helical" evidence="5">
    <location>
        <begin position="79"/>
        <end position="101"/>
    </location>
</feature>
<sequence length="387" mass="44494">SILSQNNTQYYNYVTYGRRNPLICGVILQLISSTAAAFAPWFWLFVILRFIAAIATGGIMVTSFVLIMELVGAKWRTQLGIICNVPYDLGQPSLALIAYFFRDWHHIQLAITLPGLVLLSYYWIVPESPRWLLTTRQPEKAIEIMKRAAHCNKLPSNSIEEDVERFVRRKIVEQDKGKFFDLFRKGGMRLRTVCICFNWFACGVCFYGGAQYIGQLGGKFLLTSQFVEPFNYQEHYPQFGLQNTLTGDIRVICVIWNVRNGLMFFNYYIYSAELFPTVIRNRGVAIGSISARIGSMIAPFIVGLALIKPWLPSIIFGITPPTCAILDYYLPETRGLKLPETFEDIEMLRETPQRLSKSQILVNKIQNKWITVNKFLYFLISFYNVSR</sequence>
<gene>
    <name evidence="6" type="ORF">RI129_000198</name>
</gene>
<keyword evidence="7" id="KW-1185">Reference proteome</keyword>
<dbReference type="Proteomes" id="UP001329430">
    <property type="component" value="Unassembled WGS sequence"/>
</dbReference>
<dbReference type="GO" id="GO:0022857">
    <property type="term" value="F:transmembrane transporter activity"/>
    <property type="evidence" value="ECO:0007669"/>
    <property type="project" value="InterPro"/>
</dbReference>
<dbReference type="GO" id="GO:0016020">
    <property type="term" value="C:membrane"/>
    <property type="evidence" value="ECO:0007669"/>
    <property type="project" value="UniProtKB-SubCell"/>
</dbReference>
<keyword evidence="4 5" id="KW-0472">Membrane</keyword>
<dbReference type="InterPro" id="IPR036259">
    <property type="entry name" value="MFS_trans_sf"/>
</dbReference>
<keyword evidence="2 5" id="KW-0812">Transmembrane</keyword>
<dbReference type="InterPro" id="IPR005828">
    <property type="entry name" value="MFS_sugar_transport-like"/>
</dbReference>
<comment type="caution">
    <text evidence="6">The sequence shown here is derived from an EMBL/GenBank/DDBJ whole genome shotgun (WGS) entry which is preliminary data.</text>
</comment>
<evidence type="ECO:0000256" key="5">
    <source>
        <dbReference type="SAM" id="Phobius"/>
    </source>
</evidence>
<keyword evidence="3 5" id="KW-1133">Transmembrane helix</keyword>
<dbReference type="EMBL" id="JAVRBK010000061">
    <property type="protein sequence ID" value="KAK5637824.1"/>
    <property type="molecule type" value="Genomic_DNA"/>
</dbReference>
<accession>A0AAN7UZJ7</accession>
<feature type="non-terminal residue" evidence="6">
    <location>
        <position position="1"/>
    </location>
</feature>
<feature type="transmembrane region" description="Helical" evidence="5">
    <location>
        <begin position="249"/>
        <end position="269"/>
    </location>
</feature>
<feature type="transmembrane region" description="Helical" evidence="5">
    <location>
        <begin position="192"/>
        <end position="213"/>
    </location>
</feature>
<evidence type="ECO:0000256" key="3">
    <source>
        <dbReference type="ARBA" id="ARBA00022989"/>
    </source>
</evidence>
<evidence type="ECO:0000256" key="1">
    <source>
        <dbReference type="ARBA" id="ARBA00004141"/>
    </source>
</evidence>
<feature type="transmembrane region" description="Helical" evidence="5">
    <location>
        <begin position="289"/>
        <end position="307"/>
    </location>
</feature>
<evidence type="ECO:0000256" key="4">
    <source>
        <dbReference type="ARBA" id="ARBA00023136"/>
    </source>
</evidence>
<dbReference type="AlphaFoldDB" id="A0AAN7UZJ7"/>
<name>A0AAN7UZJ7_9COLE</name>
<feature type="transmembrane region" description="Helical" evidence="5">
    <location>
        <begin position="21"/>
        <end position="41"/>
    </location>
</feature>
<feature type="transmembrane region" description="Helical" evidence="5">
    <location>
        <begin position="107"/>
        <end position="125"/>
    </location>
</feature>
<dbReference type="Pfam" id="PF00083">
    <property type="entry name" value="Sugar_tr"/>
    <property type="match status" value="1"/>
</dbReference>